<dbReference type="Proteomes" id="UP000799750">
    <property type="component" value="Unassembled WGS sequence"/>
</dbReference>
<organism evidence="2 3">
    <name type="scientific">Lophium mytilinum</name>
    <dbReference type="NCBI Taxonomy" id="390894"/>
    <lineage>
        <taxon>Eukaryota</taxon>
        <taxon>Fungi</taxon>
        <taxon>Dikarya</taxon>
        <taxon>Ascomycota</taxon>
        <taxon>Pezizomycotina</taxon>
        <taxon>Dothideomycetes</taxon>
        <taxon>Pleosporomycetidae</taxon>
        <taxon>Mytilinidiales</taxon>
        <taxon>Mytilinidiaceae</taxon>
        <taxon>Lophium</taxon>
    </lineage>
</organism>
<name>A0A6A6QFG3_9PEZI</name>
<accession>A0A6A6QFG3</accession>
<dbReference type="EMBL" id="MU004196">
    <property type="protein sequence ID" value="KAF2490849.1"/>
    <property type="molecule type" value="Genomic_DNA"/>
</dbReference>
<keyword evidence="3" id="KW-1185">Reference proteome</keyword>
<feature type="domain" description="Heterokaryon incompatibility" evidence="1">
    <location>
        <begin position="45"/>
        <end position="208"/>
    </location>
</feature>
<reference evidence="2" key="1">
    <citation type="journal article" date="2020" name="Stud. Mycol.">
        <title>101 Dothideomycetes genomes: a test case for predicting lifestyles and emergence of pathogens.</title>
        <authorList>
            <person name="Haridas S."/>
            <person name="Albert R."/>
            <person name="Binder M."/>
            <person name="Bloem J."/>
            <person name="Labutti K."/>
            <person name="Salamov A."/>
            <person name="Andreopoulos B."/>
            <person name="Baker S."/>
            <person name="Barry K."/>
            <person name="Bills G."/>
            <person name="Bluhm B."/>
            <person name="Cannon C."/>
            <person name="Castanera R."/>
            <person name="Culley D."/>
            <person name="Daum C."/>
            <person name="Ezra D."/>
            <person name="Gonzalez J."/>
            <person name="Henrissat B."/>
            <person name="Kuo A."/>
            <person name="Liang C."/>
            <person name="Lipzen A."/>
            <person name="Lutzoni F."/>
            <person name="Magnuson J."/>
            <person name="Mondo S."/>
            <person name="Nolan M."/>
            <person name="Ohm R."/>
            <person name="Pangilinan J."/>
            <person name="Park H.-J."/>
            <person name="Ramirez L."/>
            <person name="Alfaro M."/>
            <person name="Sun H."/>
            <person name="Tritt A."/>
            <person name="Yoshinaga Y."/>
            <person name="Zwiers L.-H."/>
            <person name="Turgeon B."/>
            <person name="Goodwin S."/>
            <person name="Spatafora J."/>
            <person name="Crous P."/>
            <person name="Grigoriev I."/>
        </authorList>
    </citation>
    <scope>NUCLEOTIDE SEQUENCE</scope>
    <source>
        <strain evidence="2">CBS 269.34</strain>
    </source>
</reference>
<evidence type="ECO:0000313" key="3">
    <source>
        <dbReference type="Proteomes" id="UP000799750"/>
    </source>
</evidence>
<dbReference type="InterPro" id="IPR010730">
    <property type="entry name" value="HET"/>
</dbReference>
<dbReference type="InterPro" id="IPR052895">
    <property type="entry name" value="HetReg/Transcr_Mod"/>
</dbReference>
<gene>
    <name evidence="2" type="ORF">BU16DRAFT_585205</name>
</gene>
<proteinExistence type="predicted"/>
<evidence type="ECO:0000313" key="2">
    <source>
        <dbReference type="EMBL" id="KAF2490849.1"/>
    </source>
</evidence>
<dbReference type="PANTHER" id="PTHR24148:SF73">
    <property type="entry name" value="HET DOMAIN PROTEIN (AFU_ORTHOLOGUE AFUA_8G01020)"/>
    <property type="match status" value="1"/>
</dbReference>
<feature type="non-terminal residue" evidence="2">
    <location>
        <position position="642"/>
    </location>
</feature>
<protein>
    <submittedName>
        <fullName evidence="2">HET-domain-containing protein</fullName>
    </submittedName>
</protein>
<dbReference type="AlphaFoldDB" id="A0A6A6QFG3"/>
<dbReference type="OrthoDB" id="194358at2759"/>
<dbReference type="PANTHER" id="PTHR24148">
    <property type="entry name" value="ANKYRIN REPEAT DOMAIN-CONTAINING PROTEIN 39 HOMOLOG-RELATED"/>
    <property type="match status" value="1"/>
</dbReference>
<sequence>MMAKDYRHTPLTVERNIRILQLQPASQGSQLQGRLIEVSLDDTPYRALSYVWGPQNPACYILCSGKRLQVTSNCEQALLRLRHRKKPQLWWIDAICIDQTPEGLEERSSQVSMMGEIYSKAHETVAWLGEGDDLTKKHMRLIILIGGLARLAKCMPFAPKTHTVKQLVKRILRYFDERSECHGLKSHAYGLRDLIGSEYFQRAWTMQEVALSKHCYVYCHKSKVRWTVFSCAADNISTTYLSANTPDAPYVHGILNHLSLWEVVNRPKHGQRLPLSAEFLGLNALLLFIMSQKATNAKDKIFSIHGVCEKLGISLPAPDYTKPECQVYAEATFSAIAHTKSLEIFKSVNSDLRPPELPSWAPDWSVSNRQILQVASRTYNPFSASKRSEAYPSPSVDWRKMILRGKRVGNIQCREIAISKRTSSVDTTESTSGVSKLAADMRDIKTLQRWIRFANPQSTFVTADADILDSPLFHILNAVLPTVPGHLASASEKRLWYNLMLPRPSAENQGSEDPAEVSSFGSEDTASHLQANSCVPSLLDLVKDPSFDVLEELASLDPPCRYHWTILSYVASLVLFRTSTNLLGIACHTVEPGDAVVLLQGGAMAYILRGDGDCYRLIGQAFIHGLMNGEEWPDRNEELEEL</sequence>
<dbReference type="Pfam" id="PF26639">
    <property type="entry name" value="Het-6_barrel"/>
    <property type="match status" value="1"/>
</dbReference>
<dbReference type="Pfam" id="PF06985">
    <property type="entry name" value="HET"/>
    <property type="match status" value="1"/>
</dbReference>
<evidence type="ECO:0000259" key="1">
    <source>
        <dbReference type="Pfam" id="PF06985"/>
    </source>
</evidence>